<keyword evidence="1" id="KW-0472">Membrane</keyword>
<dbReference type="EMBL" id="JACHHQ010000004">
    <property type="protein sequence ID" value="MBB5200418.1"/>
    <property type="molecule type" value="Genomic_DNA"/>
</dbReference>
<reference evidence="2 3" key="1">
    <citation type="submission" date="2020-08" db="EMBL/GenBank/DDBJ databases">
        <title>Genomic Encyclopedia of Type Strains, Phase IV (KMG-IV): sequencing the most valuable type-strain genomes for metagenomic binning, comparative biology and taxonomic classification.</title>
        <authorList>
            <person name="Goeker M."/>
        </authorList>
    </citation>
    <scope>NUCLEOTIDE SEQUENCE [LARGE SCALE GENOMIC DNA]</scope>
    <source>
        <strain evidence="2 3">DSM 23240</strain>
    </source>
</reference>
<gene>
    <name evidence="2" type="ORF">HNR39_002253</name>
</gene>
<evidence type="ECO:0000313" key="2">
    <source>
        <dbReference type="EMBL" id="MBB5200418.1"/>
    </source>
</evidence>
<proteinExistence type="predicted"/>
<protein>
    <submittedName>
        <fullName evidence="2">Type IV pilus assembly protein PilA</fullName>
    </submittedName>
</protein>
<keyword evidence="1" id="KW-0812">Transmembrane</keyword>
<dbReference type="RefSeq" id="WP_168051777.1">
    <property type="nucleotide sequence ID" value="NZ_JAAOZT010000001.1"/>
</dbReference>
<dbReference type="Pfam" id="PF07963">
    <property type="entry name" value="N_methyl"/>
    <property type="match status" value="1"/>
</dbReference>
<dbReference type="AlphaFoldDB" id="A0A840RTQ2"/>
<accession>A0A840RTQ2</accession>
<comment type="caution">
    <text evidence="2">The sequence shown here is derived from an EMBL/GenBank/DDBJ whole genome shotgun (WGS) entry which is preliminary data.</text>
</comment>
<sequence length="154" mass="16587">MRISQYKKRFKKGFTLVELMIVVAIIGILTAIATPAYQDYIIRAKFAEVIAIVDAYKVSVSMCVQVLGDTAGCNAGSHGISKTQKTTYIESVRVVNGSIAVYPSTELNINSTYVLQAKKGAGAITWSNDGSGCLEAHPKIKDEGKRVPILCNAT</sequence>
<keyword evidence="3" id="KW-1185">Reference proteome</keyword>
<name>A0A840RTQ2_9BURK</name>
<feature type="transmembrane region" description="Helical" evidence="1">
    <location>
        <begin position="12"/>
        <end position="33"/>
    </location>
</feature>
<evidence type="ECO:0000256" key="1">
    <source>
        <dbReference type="SAM" id="Phobius"/>
    </source>
</evidence>
<dbReference type="NCBIfam" id="TIGR02532">
    <property type="entry name" value="IV_pilin_GFxxxE"/>
    <property type="match status" value="1"/>
</dbReference>
<organism evidence="2 3">
    <name type="scientific">Glaciimonas immobilis</name>
    <dbReference type="NCBI Taxonomy" id="728004"/>
    <lineage>
        <taxon>Bacteria</taxon>
        <taxon>Pseudomonadati</taxon>
        <taxon>Pseudomonadota</taxon>
        <taxon>Betaproteobacteria</taxon>
        <taxon>Burkholderiales</taxon>
        <taxon>Oxalobacteraceae</taxon>
        <taxon>Glaciimonas</taxon>
    </lineage>
</organism>
<dbReference type="SUPFAM" id="SSF54523">
    <property type="entry name" value="Pili subunits"/>
    <property type="match status" value="1"/>
</dbReference>
<evidence type="ECO:0000313" key="3">
    <source>
        <dbReference type="Proteomes" id="UP000571084"/>
    </source>
</evidence>
<dbReference type="InterPro" id="IPR012902">
    <property type="entry name" value="N_methyl_site"/>
</dbReference>
<dbReference type="Proteomes" id="UP000571084">
    <property type="component" value="Unassembled WGS sequence"/>
</dbReference>
<dbReference type="InterPro" id="IPR045584">
    <property type="entry name" value="Pilin-like"/>
</dbReference>
<dbReference type="Gene3D" id="3.30.700.10">
    <property type="entry name" value="Glycoprotein, Type 4 Pilin"/>
    <property type="match status" value="1"/>
</dbReference>
<dbReference type="PROSITE" id="PS00409">
    <property type="entry name" value="PROKAR_NTER_METHYL"/>
    <property type="match status" value="1"/>
</dbReference>
<keyword evidence="1" id="KW-1133">Transmembrane helix</keyword>